<name>A0A318EG54_9GAMM</name>
<gene>
    <name evidence="7" type="primary">murD</name>
    <name evidence="11" type="ORF">C8D93_103101</name>
</gene>
<comment type="pathway">
    <text evidence="2 7 8">Cell wall biogenesis; peptidoglycan biosynthesis.</text>
</comment>
<dbReference type="Proteomes" id="UP000248330">
    <property type="component" value="Unassembled WGS sequence"/>
</dbReference>
<dbReference type="UniPathway" id="UPA00219"/>
<evidence type="ECO:0000256" key="1">
    <source>
        <dbReference type="ARBA" id="ARBA00004496"/>
    </source>
</evidence>
<keyword evidence="7 8" id="KW-0573">Peptidoglycan synthesis</keyword>
<dbReference type="GO" id="GO:0009252">
    <property type="term" value="P:peptidoglycan biosynthetic process"/>
    <property type="evidence" value="ECO:0007669"/>
    <property type="project" value="UniProtKB-UniRule"/>
</dbReference>
<evidence type="ECO:0000256" key="4">
    <source>
        <dbReference type="ARBA" id="ARBA00022598"/>
    </source>
</evidence>
<dbReference type="Gene3D" id="3.40.50.720">
    <property type="entry name" value="NAD(P)-binding Rossmann-like Domain"/>
    <property type="match status" value="1"/>
</dbReference>
<dbReference type="GO" id="GO:0071555">
    <property type="term" value="P:cell wall organization"/>
    <property type="evidence" value="ECO:0007669"/>
    <property type="project" value="UniProtKB-KW"/>
</dbReference>
<dbReference type="HAMAP" id="MF_00639">
    <property type="entry name" value="MurD"/>
    <property type="match status" value="1"/>
</dbReference>
<feature type="domain" description="Mur ligase C-terminal" evidence="9">
    <location>
        <begin position="311"/>
        <end position="423"/>
    </location>
</feature>
<dbReference type="SUPFAM" id="SSF53623">
    <property type="entry name" value="MurD-like peptide ligases, catalytic domain"/>
    <property type="match status" value="1"/>
</dbReference>
<keyword evidence="6 7" id="KW-0067">ATP-binding</keyword>
<comment type="catalytic activity">
    <reaction evidence="7 8">
        <text>UDP-N-acetyl-alpha-D-muramoyl-L-alanine + D-glutamate + ATP = UDP-N-acetyl-alpha-D-muramoyl-L-alanyl-D-glutamate + ADP + phosphate + H(+)</text>
        <dbReference type="Rhea" id="RHEA:16429"/>
        <dbReference type="ChEBI" id="CHEBI:15378"/>
        <dbReference type="ChEBI" id="CHEBI:29986"/>
        <dbReference type="ChEBI" id="CHEBI:30616"/>
        <dbReference type="ChEBI" id="CHEBI:43474"/>
        <dbReference type="ChEBI" id="CHEBI:83898"/>
        <dbReference type="ChEBI" id="CHEBI:83900"/>
        <dbReference type="ChEBI" id="CHEBI:456216"/>
        <dbReference type="EC" id="6.3.2.9"/>
    </reaction>
</comment>
<feature type="domain" description="Mur ligase central" evidence="10">
    <location>
        <begin position="120"/>
        <end position="289"/>
    </location>
</feature>
<keyword evidence="3 7" id="KW-0963">Cytoplasm</keyword>
<feature type="binding site" evidence="7">
    <location>
        <begin position="122"/>
        <end position="128"/>
    </location>
    <ligand>
        <name>ATP</name>
        <dbReference type="ChEBI" id="CHEBI:30616"/>
    </ligand>
</feature>
<evidence type="ECO:0000313" key="11">
    <source>
        <dbReference type="EMBL" id="PXV69528.1"/>
    </source>
</evidence>
<keyword evidence="7 8" id="KW-0961">Cell wall biogenesis/degradation</keyword>
<evidence type="ECO:0000256" key="6">
    <source>
        <dbReference type="ARBA" id="ARBA00022840"/>
    </source>
</evidence>
<comment type="similarity">
    <text evidence="7">Belongs to the MurCDEF family.</text>
</comment>
<evidence type="ECO:0000256" key="7">
    <source>
        <dbReference type="HAMAP-Rule" id="MF_00639"/>
    </source>
</evidence>
<dbReference type="RefSeq" id="WP_110264463.1">
    <property type="nucleotide sequence ID" value="NZ_CAKZQT010000021.1"/>
</dbReference>
<keyword evidence="7 8" id="KW-0131">Cell cycle</keyword>
<dbReference type="PANTHER" id="PTHR43692">
    <property type="entry name" value="UDP-N-ACETYLMURAMOYLALANINE--D-GLUTAMATE LIGASE"/>
    <property type="match status" value="1"/>
</dbReference>
<reference evidence="11 12" key="1">
    <citation type="submission" date="2018-04" db="EMBL/GenBank/DDBJ databases">
        <title>Genomic Encyclopedia of Type Strains, Phase IV (KMG-IV): sequencing the most valuable type-strain genomes for metagenomic binning, comparative biology and taxonomic classification.</title>
        <authorList>
            <person name="Goeker M."/>
        </authorList>
    </citation>
    <scope>NUCLEOTIDE SEQUENCE [LARGE SCALE GENOMIC DNA]</scope>
    <source>
        <strain evidence="11 12">DSM 104150</strain>
    </source>
</reference>
<comment type="subcellular location">
    <subcellularLocation>
        <location evidence="1 7 8">Cytoplasm</location>
    </subcellularLocation>
</comment>
<dbReference type="GO" id="GO:0008764">
    <property type="term" value="F:UDP-N-acetylmuramoylalanine-D-glutamate ligase activity"/>
    <property type="evidence" value="ECO:0007669"/>
    <property type="project" value="UniProtKB-UniRule"/>
</dbReference>
<dbReference type="PANTHER" id="PTHR43692:SF1">
    <property type="entry name" value="UDP-N-ACETYLMURAMOYLALANINE--D-GLUTAMATE LIGASE"/>
    <property type="match status" value="1"/>
</dbReference>
<keyword evidence="4 7" id="KW-0436">Ligase</keyword>
<proteinExistence type="inferred from homology"/>
<evidence type="ECO:0000313" key="12">
    <source>
        <dbReference type="Proteomes" id="UP000248330"/>
    </source>
</evidence>
<comment type="function">
    <text evidence="7 8">Cell wall formation. Catalyzes the addition of glutamate to the nucleotide precursor UDP-N-acetylmuramoyl-L-alanine (UMA).</text>
</comment>
<sequence>MSDSEQRILVVGLGLSGASALRHLVREGASVVVTDSRAAPAGIDALRAEYPQVEFRLGAFSAPEPQAQFAMAVVSPGISLDEPFVRMLAAAGVEIVGDIELFARALRAAGSGPTPRVVGITGSNGKSTVTTLVGEMARVAGIRVAVGGNLGTPALDLLADDVALYVLELSSFQLETTSSLRCAAATVLNLSQDHLDRHGTMAHYAAVKRRIYDGCGVAVINRDDPQPPSGTVRCASFGLDAPGSGDDYGLVERDGEIWLSADAPLLPVSALKIFGSHNWANALAAVALADAVGIGRDAQCAALRAFAGLPHRCEFVRELGGVRYFNDSKGTNVGSTLAALNGLPAPIIWLGGGQGKGQSFADLREPLARKGRAAVLFGEDAARIESAVTGAVPVYRSDDLSGALARAHRLAVAGDQVLLSPACASFDQFRNYLERGDRFREAVLALPEHAS</sequence>
<comment type="caution">
    <text evidence="11">The sequence shown here is derived from an EMBL/GenBank/DDBJ whole genome shotgun (WGS) entry which is preliminary data.</text>
</comment>
<evidence type="ECO:0000256" key="3">
    <source>
        <dbReference type="ARBA" id="ARBA00022490"/>
    </source>
</evidence>
<dbReference type="OrthoDB" id="9809796at2"/>
<dbReference type="InterPro" id="IPR005762">
    <property type="entry name" value="MurD"/>
</dbReference>
<evidence type="ECO:0000259" key="10">
    <source>
        <dbReference type="Pfam" id="PF08245"/>
    </source>
</evidence>
<dbReference type="SUPFAM" id="SSF53244">
    <property type="entry name" value="MurD-like peptide ligases, peptide-binding domain"/>
    <property type="match status" value="1"/>
</dbReference>
<dbReference type="Pfam" id="PF08245">
    <property type="entry name" value="Mur_ligase_M"/>
    <property type="match status" value="1"/>
</dbReference>
<dbReference type="GO" id="GO:0005524">
    <property type="term" value="F:ATP binding"/>
    <property type="evidence" value="ECO:0007669"/>
    <property type="project" value="UniProtKB-UniRule"/>
</dbReference>
<keyword evidence="7 8" id="KW-0133">Cell shape</keyword>
<keyword evidence="12" id="KW-1185">Reference proteome</keyword>
<evidence type="ECO:0000259" key="9">
    <source>
        <dbReference type="Pfam" id="PF02875"/>
    </source>
</evidence>
<dbReference type="EMBL" id="QICN01000003">
    <property type="protein sequence ID" value="PXV69528.1"/>
    <property type="molecule type" value="Genomic_DNA"/>
</dbReference>
<dbReference type="GO" id="GO:0008360">
    <property type="term" value="P:regulation of cell shape"/>
    <property type="evidence" value="ECO:0007669"/>
    <property type="project" value="UniProtKB-KW"/>
</dbReference>
<dbReference type="Gene3D" id="3.90.190.20">
    <property type="entry name" value="Mur ligase, C-terminal domain"/>
    <property type="match status" value="1"/>
</dbReference>
<protein>
    <recommendedName>
        <fullName evidence="7 8">UDP-N-acetylmuramoylalanine--D-glutamate ligase</fullName>
        <ecNumber evidence="7 8">6.3.2.9</ecNumber>
    </recommendedName>
    <alternativeName>
        <fullName evidence="7">D-glutamic acid-adding enzyme</fullName>
    </alternativeName>
    <alternativeName>
        <fullName evidence="7">UDP-N-acetylmuramoyl-L-alanyl-D-glutamate synthetase</fullName>
    </alternativeName>
</protein>
<keyword evidence="5 7" id="KW-0547">Nucleotide-binding</keyword>
<dbReference type="Pfam" id="PF02875">
    <property type="entry name" value="Mur_ligase_C"/>
    <property type="match status" value="1"/>
</dbReference>
<keyword evidence="7 8" id="KW-0132">Cell division</keyword>
<accession>A0A318EG54</accession>
<dbReference type="InterPro" id="IPR036615">
    <property type="entry name" value="Mur_ligase_C_dom_sf"/>
</dbReference>
<evidence type="ECO:0000256" key="2">
    <source>
        <dbReference type="ARBA" id="ARBA00004752"/>
    </source>
</evidence>
<dbReference type="GO" id="GO:0005737">
    <property type="term" value="C:cytoplasm"/>
    <property type="evidence" value="ECO:0007669"/>
    <property type="project" value="UniProtKB-SubCell"/>
</dbReference>
<dbReference type="Pfam" id="PF21799">
    <property type="entry name" value="MurD-like_N"/>
    <property type="match status" value="1"/>
</dbReference>
<evidence type="ECO:0000256" key="5">
    <source>
        <dbReference type="ARBA" id="ARBA00022741"/>
    </source>
</evidence>
<dbReference type="GO" id="GO:0051301">
    <property type="term" value="P:cell division"/>
    <property type="evidence" value="ECO:0007669"/>
    <property type="project" value="UniProtKB-KW"/>
</dbReference>
<organism evidence="11 12">
    <name type="scientific">Sinimarinibacterium flocculans</name>
    <dbReference type="NCBI Taxonomy" id="985250"/>
    <lineage>
        <taxon>Bacteria</taxon>
        <taxon>Pseudomonadati</taxon>
        <taxon>Pseudomonadota</taxon>
        <taxon>Gammaproteobacteria</taxon>
        <taxon>Nevskiales</taxon>
        <taxon>Nevskiaceae</taxon>
        <taxon>Sinimarinibacterium</taxon>
    </lineage>
</organism>
<dbReference type="NCBIfam" id="TIGR01087">
    <property type="entry name" value="murD"/>
    <property type="match status" value="1"/>
</dbReference>
<dbReference type="InterPro" id="IPR013221">
    <property type="entry name" value="Mur_ligase_cen"/>
</dbReference>
<evidence type="ECO:0000256" key="8">
    <source>
        <dbReference type="RuleBase" id="RU003664"/>
    </source>
</evidence>
<dbReference type="InterPro" id="IPR036565">
    <property type="entry name" value="Mur-like_cat_sf"/>
</dbReference>
<dbReference type="AlphaFoldDB" id="A0A318EG54"/>
<dbReference type="Gene3D" id="3.40.1190.10">
    <property type="entry name" value="Mur-like, catalytic domain"/>
    <property type="match status" value="1"/>
</dbReference>
<dbReference type="EC" id="6.3.2.9" evidence="7 8"/>
<dbReference type="InterPro" id="IPR004101">
    <property type="entry name" value="Mur_ligase_C"/>
</dbReference>
<dbReference type="SUPFAM" id="SSF51984">
    <property type="entry name" value="MurCD N-terminal domain"/>
    <property type="match status" value="1"/>
</dbReference>